<dbReference type="Proteomes" id="UP001153642">
    <property type="component" value="Unassembled WGS sequence"/>
</dbReference>
<keyword evidence="3" id="KW-1185">Reference proteome</keyword>
<proteinExistence type="predicted"/>
<evidence type="ECO:0000313" key="2">
    <source>
        <dbReference type="EMBL" id="MDG3585969.1"/>
    </source>
</evidence>
<protein>
    <submittedName>
        <fullName evidence="2">Conjugal transfer protein</fullName>
    </submittedName>
</protein>
<organism evidence="2 3">
    <name type="scientific">Galbibacter pacificus</name>
    <dbReference type="NCBI Taxonomy" id="2996052"/>
    <lineage>
        <taxon>Bacteria</taxon>
        <taxon>Pseudomonadati</taxon>
        <taxon>Bacteroidota</taxon>
        <taxon>Flavobacteriia</taxon>
        <taxon>Flavobacteriales</taxon>
        <taxon>Flavobacteriaceae</taxon>
        <taxon>Galbibacter</taxon>
    </lineage>
</organism>
<name>A0ABT6FSE5_9FLAO</name>
<gene>
    <name evidence="2" type="ORF">OSR52_08805</name>
</gene>
<accession>A0ABT6FSE5</accession>
<sequence>MKRIIKKESRLNLMLLCITVLCLSGGATAQGMPVYDNTNFISLAKQLIESGKQTSQMIRTVEFLKQQKENLVKVNSVIRQLRALKELTANNQRLFEMVRSDLQEVLRSPYIKADETGRISDSFDAIMVNAVESLEYVEQLLSNNLLKMTDADRVRLLTEKEQRSKEMVAEIENKLRRYHEIISFRKMQAIINGRKTDY</sequence>
<keyword evidence="1" id="KW-0732">Signal</keyword>
<feature type="chain" id="PRO_5047061377" evidence="1">
    <location>
        <begin position="30"/>
        <end position="198"/>
    </location>
</feature>
<reference evidence="2" key="1">
    <citation type="submission" date="2022-11" db="EMBL/GenBank/DDBJ databases">
        <title>High-quality draft genome sequence of Galbibacter sp. strain CMA-7.</title>
        <authorList>
            <person name="Wei L."/>
            <person name="Dong C."/>
            <person name="Shao Z."/>
        </authorList>
    </citation>
    <scope>NUCLEOTIDE SEQUENCE</scope>
    <source>
        <strain evidence="2">CMA-7</strain>
    </source>
</reference>
<dbReference type="Gene3D" id="1.20.58.430">
    <property type="entry name" value="Type IV secretion system, VirB5-domain"/>
    <property type="match status" value="1"/>
</dbReference>
<dbReference type="RefSeq" id="WP_277900116.1">
    <property type="nucleotide sequence ID" value="NZ_JAPMUA010000003.1"/>
</dbReference>
<evidence type="ECO:0000313" key="3">
    <source>
        <dbReference type="Proteomes" id="UP001153642"/>
    </source>
</evidence>
<evidence type="ECO:0000256" key="1">
    <source>
        <dbReference type="SAM" id="SignalP"/>
    </source>
</evidence>
<comment type="caution">
    <text evidence="2">The sequence shown here is derived from an EMBL/GenBank/DDBJ whole genome shotgun (WGS) entry which is preliminary data.</text>
</comment>
<feature type="signal peptide" evidence="1">
    <location>
        <begin position="1"/>
        <end position="29"/>
    </location>
</feature>
<dbReference type="EMBL" id="JAPMUA010000003">
    <property type="protein sequence ID" value="MDG3585969.1"/>
    <property type="molecule type" value="Genomic_DNA"/>
</dbReference>
<dbReference type="InterPro" id="IPR023220">
    <property type="entry name" value="T4SS_VirB5-domain"/>
</dbReference>